<evidence type="ECO:0000256" key="3">
    <source>
        <dbReference type="ARBA" id="ARBA00022475"/>
    </source>
</evidence>
<evidence type="ECO:0000313" key="10">
    <source>
        <dbReference type="EMBL" id="GEM05307.1"/>
    </source>
</evidence>
<keyword evidence="7" id="KW-0449">Lipoprotein</keyword>
<dbReference type="Proteomes" id="UP000199139">
    <property type="component" value="Unassembled WGS sequence"/>
</dbReference>
<dbReference type="EMBL" id="BJWJ01000029">
    <property type="protein sequence ID" value="GEM05307.1"/>
    <property type="molecule type" value="Genomic_DNA"/>
</dbReference>
<dbReference type="SUPFAM" id="SSF53850">
    <property type="entry name" value="Periplasmic binding protein-like II"/>
    <property type="match status" value="1"/>
</dbReference>
<evidence type="ECO:0000256" key="8">
    <source>
        <dbReference type="SAM" id="MobiDB-lite"/>
    </source>
</evidence>
<dbReference type="PROSITE" id="PS51257">
    <property type="entry name" value="PROKAR_LIPOPROTEIN"/>
    <property type="match status" value="1"/>
</dbReference>
<feature type="compositionally biased region" description="Acidic residues" evidence="8">
    <location>
        <begin position="27"/>
        <end position="41"/>
    </location>
</feature>
<keyword evidence="13" id="KW-1185">Reference proteome</keyword>
<evidence type="ECO:0000256" key="7">
    <source>
        <dbReference type="ARBA" id="ARBA00023288"/>
    </source>
</evidence>
<sequence length="454" mass="50253">MGKKLMVLLLSLFMLVALAACGGDDDDASGSDDNGSDDGSSEDVPMHEAWKDMDPEEIEGDLTVITHRTDIVGDVYQEYKEAFEAKYPNVNVTFEALNDYGGDIMPRINTQDFGDVQYLPVEVPIEDIPNFFEPMGSLEEMEQDFLGVEERAVDGTVYGIPIAVTYTGVIYNKAVFEEAGVTELPETQAEFLEALQMVKDNTDAIPLYTNYADAWPLTQWQGALSTTAGNETYYNIDMLDDPRPFEAGDPHYEHYKLMYDVAEQGLIEEDPLTTDWEASKVMMNEGEIATMVLGSWALEQIQGAGPNADDIAIMAYPNDAERTLFSLGADFNISISKFSENKPAAFAWVDWFINESGYSVEQAGGISASKDVPLPDSLADAEAAGAEFVMLEPSPDELQGKLDEIDKESEVGLWGQDKKQILVEAAIGNRDMSFDDVMNEWNDAWEAAYNKIME</sequence>
<keyword evidence="4 9" id="KW-0732">Signal</keyword>
<protein>
    <submittedName>
        <fullName evidence="11">ABC-type glycerol-3-phosphate transport system, substrate-binding protein</fullName>
    </submittedName>
    <submittedName>
        <fullName evidence="10">Sugar ABC transporter substrate-binding protein</fullName>
    </submittedName>
</protein>
<comment type="similarity">
    <text evidence="1">Belongs to the bacterial solute-binding protein 1 family.</text>
</comment>
<name>A0A1I6PBX2_9BACI</name>
<dbReference type="PANTHER" id="PTHR43649:SF33">
    <property type="entry name" value="POLYGALACTURONAN_RHAMNOGALACTURONAN-BINDING PROTEIN YTCQ"/>
    <property type="match status" value="1"/>
</dbReference>
<dbReference type="Pfam" id="PF01547">
    <property type="entry name" value="SBP_bac_1"/>
    <property type="match status" value="1"/>
</dbReference>
<evidence type="ECO:0000313" key="12">
    <source>
        <dbReference type="Proteomes" id="UP000199139"/>
    </source>
</evidence>
<organism evidence="11 12">
    <name type="scientific">Halolactibacillus miurensis</name>
    <dbReference type="NCBI Taxonomy" id="306541"/>
    <lineage>
        <taxon>Bacteria</taxon>
        <taxon>Bacillati</taxon>
        <taxon>Bacillota</taxon>
        <taxon>Bacilli</taxon>
        <taxon>Bacillales</taxon>
        <taxon>Bacillaceae</taxon>
        <taxon>Halolactibacillus</taxon>
    </lineage>
</organism>
<dbReference type="Proteomes" id="UP000321773">
    <property type="component" value="Unassembled WGS sequence"/>
</dbReference>
<keyword evidence="3" id="KW-1003">Cell membrane</keyword>
<dbReference type="RefSeq" id="WP_089852772.1">
    <property type="nucleotide sequence ID" value="NZ_BJWJ01000029.1"/>
</dbReference>
<evidence type="ECO:0000256" key="9">
    <source>
        <dbReference type="SAM" id="SignalP"/>
    </source>
</evidence>
<dbReference type="EMBL" id="FPAI01000001">
    <property type="protein sequence ID" value="SFS37669.1"/>
    <property type="molecule type" value="Genomic_DNA"/>
</dbReference>
<evidence type="ECO:0000313" key="11">
    <source>
        <dbReference type="EMBL" id="SFS37669.1"/>
    </source>
</evidence>
<reference evidence="11 12" key="1">
    <citation type="submission" date="2016-10" db="EMBL/GenBank/DDBJ databases">
        <authorList>
            <person name="de Groot N.N."/>
        </authorList>
    </citation>
    <scope>NUCLEOTIDE SEQUENCE [LARGE SCALE GENOMIC DNA]</scope>
    <source>
        <strain evidence="11 12">DSM 17074</strain>
    </source>
</reference>
<dbReference type="STRING" id="306541.SAMN05421668_101330"/>
<evidence type="ECO:0000256" key="4">
    <source>
        <dbReference type="ARBA" id="ARBA00022729"/>
    </source>
</evidence>
<feature type="region of interest" description="Disordered" evidence="8">
    <location>
        <begin position="27"/>
        <end position="48"/>
    </location>
</feature>
<keyword evidence="5" id="KW-0472">Membrane</keyword>
<evidence type="ECO:0000313" key="13">
    <source>
        <dbReference type="Proteomes" id="UP000321773"/>
    </source>
</evidence>
<dbReference type="GO" id="GO:0055085">
    <property type="term" value="P:transmembrane transport"/>
    <property type="evidence" value="ECO:0007669"/>
    <property type="project" value="InterPro"/>
</dbReference>
<feature type="signal peptide" evidence="9">
    <location>
        <begin position="1"/>
        <end position="19"/>
    </location>
</feature>
<dbReference type="AlphaFoldDB" id="A0A1I6PBX2"/>
<dbReference type="InterPro" id="IPR050490">
    <property type="entry name" value="Bact_solute-bd_prot1"/>
</dbReference>
<keyword evidence="6" id="KW-0564">Palmitate</keyword>
<evidence type="ECO:0000256" key="2">
    <source>
        <dbReference type="ARBA" id="ARBA00022448"/>
    </source>
</evidence>
<reference evidence="10 13" key="2">
    <citation type="submission" date="2019-07" db="EMBL/GenBank/DDBJ databases">
        <title>Whole genome shotgun sequence of Halolactibacillus miurensis NBRC 100873.</title>
        <authorList>
            <person name="Hosoyama A."/>
            <person name="Uohara A."/>
            <person name="Ohji S."/>
            <person name="Ichikawa N."/>
        </authorList>
    </citation>
    <scope>NUCLEOTIDE SEQUENCE [LARGE SCALE GENOMIC DNA]</scope>
    <source>
        <strain evidence="10 13">NBRC 100873</strain>
    </source>
</reference>
<feature type="chain" id="PRO_5011465221" evidence="9">
    <location>
        <begin position="20"/>
        <end position="454"/>
    </location>
</feature>
<dbReference type="Gene3D" id="3.40.190.10">
    <property type="entry name" value="Periplasmic binding protein-like II"/>
    <property type="match status" value="2"/>
</dbReference>
<evidence type="ECO:0000256" key="6">
    <source>
        <dbReference type="ARBA" id="ARBA00023139"/>
    </source>
</evidence>
<dbReference type="InterPro" id="IPR006061">
    <property type="entry name" value="SBP_1_CS"/>
</dbReference>
<accession>A0A1I6PBX2</accession>
<dbReference type="PANTHER" id="PTHR43649">
    <property type="entry name" value="ARABINOSE-BINDING PROTEIN-RELATED"/>
    <property type="match status" value="1"/>
</dbReference>
<keyword evidence="2" id="KW-0813">Transport</keyword>
<evidence type="ECO:0000256" key="1">
    <source>
        <dbReference type="ARBA" id="ARBA00008520"/>
    </source>
</evidence>
<dbReference type="OrthoDB" id="2060074at2"/>
<proteinExistence type="inferred from homology"/>
<gene>
    <name evidence="10" type="ORF">HMI01_22950</name>
    <name evidence="11" type="ORF">SAMN05421668_101330</name>
</gene>
<dbReference type="PROSITE" id="PS01037">
    <property type="entry name" value="SBP_BACTERIAL_1"/>
    <property type="match status" value="1"/>
</dbReference>
<evidence type="ECO:0000256" key="5">
    <source>
        <dbReference type="ARBA" id="ARBA00023136"/>
    </source>
</evidence>
<dbReference type="InterPro" id="IPR006059">
    <property type="entry name" value="SBP"/>
</dbReference>